<dbReference type="Proteomes" id="UP000321577">
    <property type="component" value="Unassembled WGS sequence"/>
</dbReference>
<organism evidence="2 3">
    <name type="scientific">Brevifollis gellanilyticus</name>
    <dbReference type="NCBI Taxonomy" id="748831"/>
    <lineage>
        <taxon>Bacteria</taxon>
        <taxon>Pseudomonadati</taxon>
        <taxon>Verrucomicrobiota</taxon>
        <taxon>Verrucomicrobiia</taxon>
        <taxon>Verrucomicrobiales</taxon>
        <taxon>Verrucomicrobiaceae</taxon>
    </lineage>
</organism>
<comment type="caution">
    <text evidence="2">The sequence shown here is derived from an EMBL/GenBank/DDBJ whole genome shotgun (WGS) entry which is preliminary data.</text>
</comment>
<reference evidence="2 3" key="1">
    <citation type="submission" date="2019-07" db="EMBL/GenBank/DDBJ databases">
        <title>Whole genome shotgun sequence of Brevifollis gellanilyticus NBRC 108608.</title>
        <authorList>
            <person name="Hosoyama A."/>
            <person name="Uohara A."/>
            <person name="Ohji S."/>
            <person name="Ichikawa N."/>
        </authorList>
    </citation>
    <scope>NUCLEOTIDE SEQUENCE [LARGE SCALE GENOMIC DNA]</scope>
    <source>
        <strain evidence="2 3">NBRC 108608</strain>
    </source>
</reference>
<sequence>MLIMICGGALFMLELASSHSAGHESTLGHLMSEGSIWLSVAIKKVSYYGLLFLASVVNSALMVALVQVLRTVDRQFSRKVQRRWPSSTSYVPQQARRVVVGTPVARVPAASVVVSKSPLHHSFLLSPIVR</sequence>
<dbReference type="EMBL" id="BKAG01000010">
    <property type="protein sequence ID" value="GEP42521.1"/>
    <property type="molecule type" value="Genomic_DNA"/>
</dbReference>
<protein>
    <submittedName>
        <fullName evidence="2">Uncharacterized protein</fullName>
    </submittedName>
</protein>
<dbReference type="AlphaFoldDB" id="A0A512M845"/>
<feature type="transmembrane region" description="Helical" evidence="1">
    <location>
        <begin position="46"/>
        <end position="69"/>
    </location>
</feature>
<evidence type="ECO:0000313" key="2">
    <source>
        <dbReference type="EMBL" id="GEP42521.1"/>
    </source>
</evidence>
<evidence type="ECO:0000313" key="3">
    <source>
        <dbReference type="Proteomes" id="UP000321577"/>
    </source>
</evidence>
<proteinExistence type="predicted"/>
<accession>A0A512M845</accession>
<name>A0A512M845_9BACT</name>
<gene>
    <name evidence="2" type="ORF">BGE01nite_18120</name>
</gene>
<evidence type="ECO:0000256" key="1">
    <source>
        <dbReference type="SAM" id="Phobius"/>
    </source>
</evidence>
<keyword evidence="1" id="KW-1133">Transmembrane helix</keyword>
<keyword evidence="1" id="KW-0812">Transmembrane</keyword>
<keyword evidence="1" id="KW-0472">Membrane</keyword>
<keyword evidence="3" id="KW-1185">Reference proteome</keyword>